<dbReference type="InterPro" id="IPR020846">
    <property type="entry name" value="MFS_dom"/>
</dbReference>
<evidence type="ECO:0000256" key="3">
    <source>
        <dbReference type="ARBA" id="ARBA00022448"/>
    </source>
</evidence>
<feature type="transmembrane region" description="Helical" evidence="7">
    <location>
        <begin position="219"/>
        <end position="239"/>
    </location>
</feature>
<dbReference type="Gene3D" id="1.20.1250.20">
    <property type="entry name" value="MFS general substrate transporter like domains"/>
    <property type="match status" value="2"/>
</dbReference>
<evidence type="ECO:0000259" key="8">
    <source>
        <dbReference type="PROSITE" id="PS50850"/>
    </source>
</evidence>
<dbReference type="SUPFAM" id="SSF103473">
    <property type="entry name" value="MFS general substrate transporter"/>
    <property type="match status" value="1"/>
</dbReference>
<feature type="transmembrane region" description="Helical" evidence="7">
    <location>
        <begin position="298"/>
        <end position="318"/>
    </location>
</feature>
<feature type="domain" description="Major facilitator superfamily (MFS) profile" evidence="8">
    <location>
        <begin position="61"/>
        <end position="565"/>
    </location>
</feature>
<feature type="transmembrane region" description="Helical" evidence="7">
    <location>
        <begin position="543"/>
        <end position="562"/>
    </location>
</feature>
<dbReference type="Proteomes" id="UP000008383">
    <property type="component" value="Unassembled WGS sequence"/>
</dbReference>
<dbReference type="PANTHER" id="PTHR23501:SF107">
    <property type="entry name" value="TRANSPORTER, PUTATIVE (AFU_ORTHOLOGUE AFUA_7G04730)-RELATED"/>
    <property type="match status" value="1"/>
</dbReference>
<comment type="similarity">
    <text evidence="2">Belongs to the major facilitator superfamily.</text>
</comment>
<feature type="transmembrane region" description="Helical" evidence="7">
    <location>
        <begin position="56"/>
        <end position="74"/>
    </location>
</feature>
<dbReference type="GO" id="GO:0022857">
    <property type="term" value="F:transmembrane transporter activity"/>
    <property type="evidence" value="ECO:0007669"/>
    <property type="project" value="InterPro"/>
</dbReference>
<dbReference type="GO" id="GO:0005886">
    <property type="term" value="C:plasma membrane"/>
    <property type="evidence" value="ECO:0007669"/>
    <property type="project" value="TreeGrafter"/>
</dbReference>
<proteinExistence type="inferred from homology"/>
<feature type="transmembrane region" description="Helical" evidence="7">
    <location>
        <begin position="380"/>
        <end position="398"/>
    </location>
</feature>
<feature type="transmembrane region" description="Helical" evidence="7">
    <location>
        <begin position="338"/>
        <end position="360"/>
    </location>
</feature>
<dbReference type="RefSeq" id="XP_003020093.1">
    <property type="nucleotide sequence ID" value="XM_003020047.1"/>
</dbReference>
<accession>D4DFC0</accession>
<feature type="transmembrane region" description="Helical" evidence="7">
    <location>
        <begin position="126"/>
        <end position="143"/>
    </location>
</feature>
<feature type="transmembrane region" description="Helical" evidence="7">
    <location>
        <begin position="184"/>
        <end position="207"/>
    </location>
</feature>
<comment type="caution">
    <text evidence="9">The sequence shown here is derived from an EMBL/GenBank/DDBJ whole genome shotgun (WGS) entry which is preliminary data.</text>
</comment>
<organism evidence="9 10">
    <name type="scientific">Trichophyton verrucosum (strain HKI 0517)</name>
    <dbReference type="NCBI Taxonomy" id="663202"/>
    <lineage>
        <taxon>Eukaryota</taxon>
        <taxon>Fungi</taxon>
        <taxon>Dikarya</taxon>
        <taxon>Ascomycota</taxon>
        <taxon>Pezizomycotina</taxon>
        <taxon>Eurotiomycetes</taxon>
        <taxon>Eurotiomycetidae</taxon>
        <taxon>Onygenales</taxon>
        <taxon>Arthrodermataceae</taxon>
        <taxon>Trichophyton</taxon>
    </lineage>
</organism>
<dbReference type="InterPro" id="IPR036259">
    <property type="entry name" value="MFS_trans_sf"/>
</dbReference>
<dbReference type="Pfam" id="PF07690">
    <property type="entry name" value="MFS_1"/>
    <property type="match status" value="1"/>
</dbReference>
<dbReference type="GeneID" id="9583857"/>
<dbReference type="KEGG" id="tve:TRV_05866"/>
<dbReference type="SMR" id="D4DFC0"/>
<keyword evidence="4 7" id="KW-0812">Transmembrane</keyword>
<dbReference type="EMBL" id="ACYE01000336">
    <property type="protein sequence ID" value="EFE39469.1"/>
    <property type="molecule type" value="Genomic_DNA"/>
</dbReference>
<evidence type="ECO:0000256" key="4">
    <source>
        <dbReference type="ARBA" id="ARBA00022692"/>
    </source>
</evidence>
<dbReference type="FunFam" id="1.20.1250.20:FF:000284">
    <property type="entry name" value="Siderophore iron transporter mirB"/>
    <property type="match status" value="1"/>
</dbReference>
<feature type="transmembrane region" description="Helical" evidence="7">
    <location>
        <begin position="462"/>
        <end position="481"/>
    </location>
</feature>
<evidence type="ECO:0000313" key="10">
    <source>
        <dbReference type="Proteomes" id="UP000008383"/>
    </source>
</evidence>
<dbReference type="OrthoDB" id="4078873at2759"/>
<keyword evidence="10" id="KW-1185">Reference proteome</keyword>
<comment type="subcellular location">
    <subcellularLocation>
        <location evidence="1">Membrane</location>
        <topology evidence="1">Multi-pass membrane protein</topology>
    </subcellularLocation>
</comment>
<feature type="transmembrane region" description="Helical" evidence="7">
    <location>
        <begin position="260"/>
        <end position="286"/>
    </location>
</feature>
<dbReference type="PANTHER" id="PTHR23501">
    <property type="entry name" value="MAJOR FACILITATOR SUPERFAMILY"/>
    <property type="match status" value="1"/>
</dbReference>
<dbReference type="InterPro" id="IPR011701">
    <property type="entry name" value="MFS"/>
</dbReference>
<evidence type="ECO:0000256" key="1">
    <source>
        <dbReference type="ARBA" id="ARBA00004141"/>
    </source>
</evidence>
<dbReference type="HOGENOM" id="CLU_012970_1_0_1"/>
<feature type="transmembrane region" description="Helical" evidence="7">
    <location>
        <begin position="429"/>
        <end position="450"/>
    </location>
</feature>
<gene>
    <name evidence="9" type="ORF">TRV_05866</name>
</gene>
<evidence type="ECO:0000256" key="2">
    <source>
        <dbReference type="ARBA" id="ARBA00008335"/>
    </source>
</evidence>
<evidence type="ECO:0000256" key="7">
    <source>
        <dbReference type="SAM" id="Phobius"/>
    </source>
</evidence>
<evidence type="ECO:0000313" key="9">
    <source>
        <dbReference type="EMBL" id="EFE39469.1"/>
    </source>
</evidence>
<evidence type="ECO:0000256" key="6">
    <source>
        <dbReference type="ARBA" id="ARBA00023136"/>
    </source>
</evidence>
<keyword evidence="6 7" id="KW-0472">Membrane</keyword>
<name>D4DFC0_TRIVH</name>
<dbReference type="PROSITE" id="PS50850">
    <property type="entry name" value="MFS"/>
    <property type="match status" value="1"/>
</dbReference>
<reference evidence="10" key="1">
    <citation type="journal article" date="2011" name="Genome Biol.">
        <title>Comparative and functional genomics provide insights into the pathogenicity of dermatophytic fungi.</title>
        <authorList>
            <person name="Burmester A."/>
            <person name="Shelest E."/>
            <person name="Gloeckner G."/>
            <person name="Heddergott C."/>
            <person name="Schindler S."/>
            <person name="Staib P."/>
            <person name="Heidel A."/>
            <person name="Felder M."/>
            <person name="Petzold A."/>
            <person name="Szafranski K."/>
            <person name="Feuermann M."/>
            <person name="Pedruzzi I."/>
            <person name="Priebe S."/>
            <person name="Groth M."/>
            <person name="Winkler R."/>
            <person name="Li W."/>
            <person name="Kniemeyer O."/>
            <person name="Schroeckh V."/>
            <person name="Hertweck C."/>
            <person name="Hube B."/>
            <person name="White T.C."/>
            <person name="Platzer M."/>
            <person name="Guthke R."/>
            <person name="Heitman J."/>
            <person name="Woestemeyer J."/>
            <person name="Zipfel P.F."/>
            <person name="Monod M."/>
            <person name="Brakhage A.A."/>
        </authorList>
    </citation>
    <scope>NUCLEOTIDE SEQUENCE [LARGE SCALE GENOMIC DNA]</scope>
    <source>
        <strain evidence="10">HKI 0517</strain>
    </source>
</reference>
<feature type="transmembrane region" description="Helical" evidence="7">
    <location>
        <begin position="405"/>
        <end position="423"/>
    </location>
</feature>
<feature type="transmembrane region" description="Helical" evidence="7">
    <location>
        <begin position="94"/>
        <end position="114"/>
    </location>
</feature>
<keyword evidence="3" id="KW-0813">Transport</keyword>
<sequence length="578" mass="62268">MLEKNSSAVSDSLPPPVHNAAATEALVDDDSSSDSIQFGVKQAEAVAAAWSRKSLIIAYVGYIRVFVVFFVNSLQQQMANSLNPYVTSAFSKHALLSSISVVSSLVGAIMKLPVSKIIDIWGRTEGYLLMVGFCVIGMIMMATSNCIEAYAAAQVFYWIGNNGIAYVLDVFLADTSSLKNRGWLLAFSTSPFIATTFAGPALAQAFLKTYGWRWAFGTFAILIPVASLPMVAIFLHSSFKAVKMGYLRAGRSGRSFWQNVVHYTIEFDVAGMILLVAGLTLLLLPINLATYQAEKWRSPAMISMIVMGGLSLSAFAIWEIRFAKVHFAPFHLLTDRTVLGGCLLSATLFLSFYCWDLYFLSYLQVVHNQSVRNAGYIANIFNIGGCIWALVIGAIIRVTGRFKPFALAAVPLQALGIGLMIIFRQPGSHISLVIVCQCIIAISAGTLQICEQIAVMAAASHSEVAIVLALLGLFSNIGGAIGQTVAGAIWSHTIPEQLGILLPANAKDQAAAIYASLTTQLSHPVGSPIRNAIIAAYGEGQRWMLVAGVGVLALAMSSVILWRNIQLKNVHQVQGTIV</sequence>
<keyword evidence="5 7" id="KW-1133">Transmembrane helix</keyword>
<feature type="transmembrane region" description="Helical" evidence="7">
    <location>
        <begin position="155"/>
        <end position="172"/>
    </location>
</feature>
<evidence type="ECO:0000256" key="5">
    <source>
        <dbReference type="ARBA" id="ARBA00022989"/>
    </source>
</evidence>
<protein>
    <submittedName>
        <fullName evidence="9">Siderochrome-iron transporter, putative</fullName>
    </submittedName>
</protein>
<dbReference type="AlphaFoldDB" id="D4DFC0"/>